<gene>
    <name evidence="1" type="ORF">VNO78_27293</name>
</gene>
<evidence type="ECO:0000313" key="1">
    <source>
        <dbReference type="EMBL" id="KAK7386918.1"/>
    </source>
</evidence>
<reference evidence="1 2" key="1">
    <citation type="submission" date="2024-01" db="EMBL/GenBank/DDBJ databases">
        <title>The genomes of 5 underutilized Papilionoideae crops provide insights into root nodulation and disease resistanc.</title>
        <authorList>
            <person name="Jiang F."/>
        </authorList>
    </citation>
    <scope>NUCLEOTIDE SEQUENCE [LARGE SCALE GENOMIC DNA]</scope>
    <source>
        <strain evidence="1">DUOXIRENSHENG_FW03</strain>
        <tissue evidence="1">Leaves</tissue>
    </source>
</reference>
<dbReference type="EMBL" id="JAYMYS010000007">
    <property type="protein sequence ID" value="KAK7386918.1"/>
    <property type="molecule type" value="Genomic_DNA"/>
</dbReference>
<keyword evidence="2" id="KW-1185">Reference proteome</keyword>
<protein>
    <submittedName>
        <fullName evidence="1">Uncharacterized protein</fullName>
    </submittedName>
</protein>
<evidence type="ECO:0000313" key="2">
    <source>
        <dbReference type="Proteomes" id="UP001386955"/>
    </source>
</evidence>
<proteinExistence type="predicted"/>
<accession>A0AAN9S0L6</accession>
<organism evidence="1 2">
    <name type="scientific">Psophocarpus tetragonolobus</name>
    <name type="common">Winged bean</name>
    <name type="synonym">Dolichos tetragonolobus</name>
    <dbReference type="NCBI Taxonomy" id="3891"/>
    <lineage>
        <taxon>Eukaryota</taxon>
        <taxon>Viridiplantae</taxon>
        <taxon>Streptophyta</taxon>
        <taxon>Embryophyta</taxon>
        <taxon>Tracheophyta</taxon>
        <taxon>Spermatophyta</taxon>
        <taxon>Magnoliopsida</taxon>
        <taxon>eudicotyledons</taxon>
        <taxon>Gunneridae</taxon>
        <taxon>Pentapetalae</taxon>
        <taxon>rosids</taxon>
        <taxon>fabids</taxon>
        <taxon>Fabales</taxon>
        <taxon>Fabaceae</taxon>
        <taxon>Papilionoideae</taxon>
        <taxon>50 kb inversion clade</taxon>
        <taxon>NPAAA clade</taxon>
        <taxon>indigoferoid/millettioid clade</taxon>
        <taxon>Phaseoleae</taxon>
        <taxon>Psophocarpus</taxon>
    </lineage>
</organism>
<sequence length="75" mass="8769">MIGGKILPLFYLCFHQIVFHLKPFLLLKNHFSFEQERNTVDFMRTGLDLVFLFDWVLWNASVDGIAHLSTTLDPT</sequence>
<dbReference type="AlphaFoldDB" id="A0AAN9S0L6"/>
<name>A0AAN9S0L6_PSOTE</name>
<dbReference type="Proteomes" id="UP001386955">
    <property type="component" value="Unassembled WGS sequence"/>
</dbReference>
<comment type="caution">
    <text evidence="1">The sequence shown here is derived from an EMBL/GenBank/DDBJ whole genome shotgun (WGS) entry which is preliminary data.</text>
</comment>